<sequence length="198" mass="22333">MTKLKSVFHKWNEQQKIYYQPVLEALASHDITTDSVLFEKNLGVLCQTTGIARPRLRAFIKQVQFDTLLHEQPFSKDSQLFISTGFESLDQLLQHGFYFGQIIELCAETNAIPSRQGIFIFDTTGMLEPRSMQETFIKKQLDPLILTQIETVQSFTLGDLSSSLENLAAILSTTESIHPLVVIDDLARLVGPDWSIAA</sequence>
<gene>
    <name evidence="1" type="ORF">CU098_003850</name>
</gene>
<evidence type="ECO:0000313" key="2">
    <source>
        <dbReference type="Proteomes" id="UP000253551"/>
    </source>
</evidence>
<name>A0A367KHX8_RHIST</name>
<evidence type="ECO:0008006" key="3">
    <source>
        <dbReference type="Google" id="ProtNLM"/>
    </source>
</evidence>
<evidence type="ECO:0000313" key="1">
    <source>
        <dbReference type="EMBL" id="RCI01778.1"/>
    </source>
</evidence>
<reference evidence="1 2" key="1">
    <citation type="journal article" date="2018" name="G3 (Bethesda)">
        <title>Phylogenetic and Phylogenomic Definition of Rhizopus Species.</title>
        <authorList>
            <person name="Gryganskyi A.P."/>
            <person name="Golan J."/>
            <person name="Dolatabadi S."/>
            <person name="Mondo S."/>
            <person name="Robb S."/>
            <person name="Idnurm A."/>
            <person name="Muszewska A."/>
            <person name="Steczkiewicz K."/>
            <person name="Masonjones S."/>
            <person name="Liao H.L."/>
            <person name="Gajdeczka M.T."/>
            <person name="Anike F."/>
            <person name="Vuek A."/>
            <person name="Anishchenko I.M."/>
            <person name="Voigt K."/>
            <person name="de Hoog G.S."/>
            <person name="Smith M.E."/>
            <person name="Heitman J."/>
            <person name="Vilgalys R."/>
            <person name="Stajich J.E."/>
        </authorList>
    </citation>
    <scope>NUCLEOTIDE SEQUENCE [LARGE SCALE GENOMIC DNA]</scope>
    <source>
        <strain evidence="1 2">LSU 92-RS-03</strain>
    </source>
</reference>
<feature type="non-terminal residue" evidence="1">
    <location>
        <position position="198"/>
    </location>
</feature>
<organism evidence="1 2">
    <name type="scientific">Rhizopus stolonifer</name>
    <name type="common">Rhizopus nigricans</name>
    <dbReference type="NCBI Taxonomy" id="4846"/>
    <lineage>
        <taxon>Eukaryota</taxon>
        <taxon>Fungi</taxon>
        <taxon>Fungi incertae sedis</taxon>
        <taxon>Mucoromycota</taxon>
        <taxon>Mucoromycotina</taxon>
        <taxon>Mucoromycetes</taxon>
        <taxon>Mucorales</taxon>
        <taxon>Mucorineae</taxon>
        <taxon>Rhizopodaceae</taxon>
        <taxon>Rhizopus</taxon>
    </lineage>
</organism>
<dbReference type="STRING" id="4846.A0A367KHX8"/>
<dbReference type="EMBL" id="PJQM01001668">
    <property type="protein sequence ID" value="RCI01778.1"/>
    <property type="molecule type" value="Genomic_DNA"/>
</dbReference>
<accession>A0A367KHX8</accession>
<dbReference type="Gene3D" id="3.40.50.300">
    <property type="entry name" value="P-loop containing nucleotide triphosphate hydrolases"/>
    <property type="match status" value="1"/>
</dbReference>
<protein>
    <recommendedName>
        <fullName evidence="3">DNA recombination and repair protein Rad51-like C-terminal domain-containing protein</fullName>
    </recommendedName>
</protein>
<proteinExistence type="predicted"/>
<comment type="caution">
    <text evidence="1">The sequence shown here is derived from an EMBL/GenBank/DDBJ whole genome shotgun (WGS) entry which is preliminary data.</text>
</comment>
<dbReference type="InterPro" id="IPR027417">
    <property type="entry name" value="P-loop_NTPase"/>
</dbReference>
<keyword evidence="2" id="KW-1185">Reference proteome</keyword>
<dbReference type="AlphaFoldDB" id="A0A367KHX8"/>
<dbReference type="OrthoDB" id="336321at2759"/>
<dbReference type="Proteomes" id="UP000253551">
    <property type="component" value="Unassembled WGS sequence"/>
</dbReference>